<feature type="region of interest" description="Disordered" evidence="6">
    <location>
        <begin position="287"/>
        <end position="311"/>
    </location>
</feature>
<dbReference type="AlphaFoldDB" id="A0A0C4E465"/>
<evidence type="ECO:0000256" key="4">
    <source>
        <dbReference type="ARBA" id="ARBA00023136"/>
    </source>
</evidence>
<reference evidence="10" key="5">
    <citation type="submission" date="2015-06" db="UniProtKB">
        <authorList>
            <consortium name="EnsemblFungi"/>
        </authorList>
    </citation>
    <scope>IDENTIFICATION</scope>
    <source>
        <strain evidence="10">ATCC 64411</strain>
    </source>
</reference>
<dbReference type="EMBL" id="GL876971">
    <property type="protein sequence ID" value="KLU88267.1"/>
    <property type="molecule type" value="Genomic_DNA"/>
</dbReference>
<keyword evidence="4 7" id="KW-0472">Membrane</keyword>
<feature type="transmembrane region" description="Helical" evidence="7">
    <location>
        <begin position="210"/>
        <end position="229"/>
    </location>
</feature>
<dbReference type="GO" id="GO:0016020">
    <property type="term" value="C:membrane"/>
    <property type="evidence" value="ECO:0007669"/>
    <property type="project" value="UniProtKB-SubCell"/>
</dbReference>
<evidence type="ECO:0000256" key="5">
    <source>
        <dbReference type="ARBA" id="ARBA00038359"/>
    </source>
</evidence>
<evidence type="ECO:0000313" key="11">
    <source>
        <dbReference type="Proteomes" id="UP000011715"/>
    </source>
</evidence>
<feature type="domain" description="Rhodopsin" evidence="8">
    <location>
        <begin position="28"/>
        <end position="269"/>
    </location>
</feature>
<feature type="region of interest" description="Disordered" evidence="6">
    <location>
        <begin position="332"/>
        <end position="410"/>
    </location>
</feature>
<dbReference type="EnsemblFungi" id="MAPG_07254T0">
    <property type="protein sequence ID" value="MAPG_07254T0"/>
    <property type="gene ID" value="MAPG_07254"/>
</dbReference>
<dbReference type="InterPro" id="IPR052337">
    <property type="entry name" value="SAT4-like"/>
</dbReference>
<dbReference type="PANTHER" id="PTHR33048">
    <property type="entry name" value="PTH11-LIKE INTEGRAL MEMBRANE PROTEIN (AFU_ORTHOLOGUE AFUA_5G11245)"/>
    <property type="match status" value="1"/>
</dbReference>
<dbReference type="VEuPathDB" id="FungiDB:MAPG_07254"/>
<feature type="transmembrane region" description="Helical" evidence="7">
    <location>
        <begin position="128"/>
        <end position="150"/>
    </location>
</feature>
<evidence type="ECO:0000313" key="9">
    <source>
        <dbReference type="EMBL" id="KLU88267.1"/>
    </source>
</evidence>
<keyword evidence="11" id="KW-1185">Reference proteome</keyword>
<dbReference type="eggNOG" id="ENOG502SMV0">
    <property type="taxonomic scope" value="Eukaryota"/>
</dbReference>
<dbReference type="InterPro" id="IPR049326">
    <property type="entry name" value="Rhodopsin_dom_fungi"/>
</dbReference>
<reference evidence="10" key="4">
    <citation type="journal article" date="2015" name="G3 (Bethesda)">
        <title>Genome sequences of three phytopathogenic species of the Magnaporthaceae family of fungi.</title>
        <authorList>
            <person name="Okagaki L.H."/>
            <person name="Nunes C.C."/>
            <person name="Sailsbery J."/>
            <person name="Clay B."/>
            <person name="Brown D."/>
            <person name="John T."/>
            <person name="Oh Y."/>
            <person name="Young N."/>
            <person name="Fitzgerald M."/>
            <person name="Haas B.J."/>
            <person name="Zeng Q."/>
            <person name="Young S."/>
            <person name="Adiconis X."/>
            <person name="Fan L."/>
            <person name="Levin J.Z."/>
            <person name="Mitchell T.K."/>
            <person name="Okubara P.A."/>
            <person name="Farman M.L."/>
            <person name="Kohn L.M."/>
            <person name="Birren B."/>
            <person name="Ma L.-J."/>
            <person name="Dean R.A."/>
        </authorList>
    </citation>
    <scope>NUCLEOTIDE SEQUENCE</scope>
    <source>
        <strain evidence="10">ATCC 64411 / 73-15</strain>
    </source>
</reference>
<comment type="similarity">
    <text evidence="5">Belongs to the SAT4 family.</text>
</comment>
<evidence type="ECO:0000256" key="7">
    <source>
        <dbReference type="SAM" id="Phobius"/>
    </source>
</evidence>
<reference evidence="11" key="2">
    <citation type="submission" date="2010-05" db="EMBL/GenBank/DDBJ databases">
        <title>The genome sequence of Magnaporthe poae strain ATCC 64411.</title>
        <authorList>
            <person name="Ma L.-J."/>
            <person name="Dead R."/>
            <person name="Young S."/>
            <person name="Zeng Q."/>
            <person name="Koehrsen M."/>
            <person name="Alvarado L."/>
            <person name="Berlin A."/>
            <person name="Chapman S.B."/>
            <person name="Chen Z."/>
            <person name="Freedman E."/>
            <person name="Gellesch M."/>
            <person name="Goldberg J."/>
            <person name="Griggs A."/>
            <person name="Gujja S."/>
            <person name="Heilman E.R."/>
            <person name="Heiman D."/>
            <person name="Hepburn T."/>
            <person name="Howarth C."/>
            <person name="Jen D."/>
            <person name="Larson L."/>
            <person name="Mehta T."/>
            <person name="Neiman D."/>
            <person name="Pearson M."/>
            <person name="Roberts A."/>
            <person name="Saif S."/>
            <person name="Shea T."/>
            <person name="Shenoy N."/>
            <person name="Sisk P."/>
            <person name="Stolte C."/>
            <person name="Sykes S."/>
            <person name="Walk T."/>
            <person name="White J."/>
            <person name="Yandava C."/>
            <person name="Haas B."/>
            <person name="Nusbaum C."/>
            <person name="Birren B."/>
        </authorList>
    </citation>
    <scope>NUCLEOTIDE SEQUENCE [LARGE SCALE GENOMIC DNA]</scope>
    <source>
        <strain evidence="11">ATCC 64411 / 73-15</strain>
    </source>
</reference>
<proteinExistence type="inferred from homology"/>
<feature type="transmembrane region" description="Helical" evidence="7">
    <location>
        <begin position="6"/>
        <end position="25"/>
    </location>
</feature>
<feature type="transmembrane region" description="Helical" evidence="7">
    <location>
        <begin position="170"/>
        <end position="190"/>
    </location>
</feature>
<dbReference type="PANTHER" id="PTHR33048:SF47">
    <property type="entry name" value="INTEGRAL MEMBRANE PROTEIN-RELATED"/>
    <property type="match status" value="1"/>
</dbReference>
<keyword evidence="2 7" id="KW-0812">Transmembrane</keyword>
<evidence type="ECO:0000256" key="6">
    <source>
        <dbReference type="SAM" id="MobiDB-lite"/>
    </source>
</evidence>
<dbReference type="Pfam" id="PF20684">
    <property type="entry name" value="Fung_rhodopsin"/>
    <property type="match status" value="1"/>
</dbReference>
<evidence type="ECO:0000256" key="2">
    <source>
        <dbReference type="ARBA" id="ARBA00022692"/>
    </source>
</evidence>
<organism evidence="10 11">
    <name type="scientific">Magnaporthiopsis poae (strain ATCC 64411 / 73-15)</name>
    <name type="common">Kentucky bluegrass fungus</name>
    <name type="synonym">Magnaporthe poae</name>
    <dbReference type="NCBI Taxonomy" id="644358"/>
    <lineage>
        <taxon>Eukaryota</taxon>
        <taxon>Fungi</taxon>
        <taxon>Dikarya</taxon>
        <taxon>Ascomycota</taxon>
        <taxon>Pezizomycotina</taxon>
        <taxon>Sordariomycetes</taxon>
        <taxon>Sordariomycetidae</taxon>
        <taxon>Magnaporthales</taxon>
        <taxon>Magnaporthaceae</taxon>
        <taxon>Magnaporthiopsis</taxon>
    </lineage>
</organism>
<sequence>MPVDDLGPQFITISSALLAITTLFVSIRIGERYYRGGLGWDDCLAGKSNPEWQLVLCIELTKIPSGRGTTAVPYGFGKHMNEVSAANQQRILQWIIVTSATWSIGIGFAKASFACLYLRLLLSRPVGVLNRALIVFLPIQTAFQVFYVVFQCRPVRMAWDTSVEGSCVSLVPMWWITFVCNISVDLILFIQPIPYIWQLTQLSAAKRIGVILMLSLGLFICIISVVRIVQSVRTDFSDVSYQLVDPMNWSAAEISALISCACIPALKQFGSHFPRLARILHLSSSDSDFAGEKPPHMRPRTRGNLQRGRPDHISCDSDVPFSWHFGTLTRSSRHNSGAAASAASIKRDGGGPSRPRRFGTTIHISSAGMAGRERQRVQLEGGVADSERATTPGSTTGLAEPRASVGSGGQNLPMMRVVVTREVNHDVTEAGPQDIPTLQRAIAEAWFPHPLPPEDVEAGLRDSSSEPQSLGVGIMHDLEIIK</sequence>
<dbReference type="OrthoDB" id="5413793at2759"/>
<evidence type="ECO:0000256" key="3">
    <source>
        <dbReference type="ARBA" id="ARBA00022989"/>
    </source>
</evidence>
<accession>A0A0C4E465</accession>
<keyword evidence="3 7" id="KW-1133">Transmembrane helix</keyword>
<gene>
    <name evidence="9" type="ORF">MAPG_07254</name>
</gene>
<comment type="subcellular location">
    <subcellularLocation>
        <location evidence="1">Membrane</location>
        <topology evidence="1">Multi-pass membrane protein</topology>
    </subcellularLocation>
</comment>
<name>A0A0C4E465_MAGP6</name>
<dbReference type="EMBL" id="ADBL01001755">
    <property type="status" value="NOT_ANNOTATED_CDS"/>
    <property type="molecule type" value="Genomic_DNA"/>
</dbReference>
<reference evidence="9" key="1">
    <citation type="submission" date="2010-05" db="EMBL/GenBank/DDBJ databases">
        <title>The Genome Sequence of Magnaporthe poae strain ATCC 64411.</title>
        <authorList>
            <consortium name="The Broad Institute Genome Sequencing Platform"/>
            <consortium name="Broad Institute Genome Sequencing Center for Infectious Disease"/>
            <person name="Ma L.-J."/>
            <person name="Dead R."/>
            <person name="Young S."/>
            <person name="Zeng Q."/>
            <person name="Koehrsen M."/>
            <person name="Alvarado L."/>
            <person name="Berlin A."/>
            <person name="Chapman S.B."/>
            <person name="Chen Z."/>
            <person name="Freedman E."/>
            <person name="Gellesch M."/>
            <person name="Goldberg J."/>
            <person name="Griggs A."/>
            <person name="Gujja S."/>
            <person name="Heilman E.R."/>
            <person name="Heiman D."/>
            <person name="Hepburn T."/>
            <person name="Howarth C."/>
            <person name="Jen D."/>
            <person name="Larson L."/>
            <person name="Mehta T."/>
            <person name="Neiman D."/>
            <person name="Pearson M."/>
            <person name="Roberts A."/>
            <person name="Saif S."/>
            <person name="Shea T."/>
            <person name="Shenoy N."/>
            <person name="Sisk P."/>
            <person name="Stolte C."/>
            <person name="Sykes S."/>
            <person name="Walk T."/>
            <person name="White J."/>
            <person name="Yandava C."/>
            <person name="Haas B."/>
            <person name="Nusbaum C."/>
            <person name="Birren B."/>
        </authorList>
    </citation>
    <scope>NUCLEOTIDE SEQUENCE</scope>
    <source>
        <strain evidence="9">ATCC 64411</strain>
    </source>
</reference>
<protein>
    <recommendedName>
        <fullName evidence="8">Rhodopsin domain-containing protein</fullName>
    </recommendedName>
</protein>
<evidence type="ECO:0000313" key="10">
    <source>
        <dbReference type="EnsemblFungi" id="MAPG_07254T0"/>
    </source>
</evidence>
<evidence type="ECO:0000259" key="8">
    <source>
        <dbReference type="Pfam" id="PF20684"/>
    </source>
</evidence>
<dbReference type="Proteomes" id="UP000011715">
    <property type="component" value="Unassembled WGS sequence"/>
</dbReference>
<evidence type="ECO:0000256" key="1">
    <source>
        <dbReference type="ARBA" id="ARBA00004141"/>
    </source>
</evidence>
<reference evidence="9" key="3">
    <citation type="submission" date="2011-03" db="EMBL/GenBank/DDBJ databases">
        <title>Annotation of Magnaporthe poae ATCC 64411.</title>
        <authorList>
            <person name="Ma L.-J."/>
            <person name="Dead R."/>
            <person name="Young S.K."/>
            <person name="Zeng Q."/>
            <person name="Gargeya S."/>
            <person name="Fitzgerald M."/>
            <person name="Haas B."/>
            <person name="Abouelleil A."/>
            <person name="Alvarado L."/>
            <person name="Arachchi H.M."/>
            <person name="Berlin A."/>
            <person name="Brown A."/>
            <person name="Chapman S.B."/>
            <person name="Chen Z."/>
            <person name="Dunbar C."/>
            <person name="Freedman E."/>
            <person name="Gearin G."/>
            <person name="Gellesch M."/>
            <person name="Goldberg J."/>
            <person name="Griggs A."/>
            <person name="Gujja S."/>
            <person name="Heiman D."/>
            <person name="Howarth C."/>
            <person name="Larson L."/>
            <person name="Lui A."/>
            <person name="MacDonald P.J.P."/>
            <person name="Mehta T."/>
            <person name="Montmayeur A."/>
            <person name="Murphy C."/>
            <person name="Neiman D."/>
            <person name="Pearson M."/>
            <person name="Priest M."/>
            <person name="Roberts A."/>
            <person name="Saif S."/>
            <person name="Shea T."/>
            <person name="Shenoy N."/>
            <person name="Sisk P."/>
            <person name="Stolte C."/>
            <person name="Sykes S."/>
            <person name="Yandava C."/>
            <person name="Wortman J."/>
            <person name="Nusbaum C."/>
            <person name="Birren B."/>
        </authorList>
    </citation>
    <scope>NUCLEOTIDE SEQUENCE</scope>
    <source>
        <strain evidence="9">ATCC 64411</strain>
    </source>
</reference>